<comment type="subcellular location">
    <subcellularLocation>
        <location evidence="7">Cytoplasm</location>
    </subcellularLocation>
</comment>
<dbReference type="InterPro" id="IPR002915">
    <property type="entry name" value="DeoC/FbaB/LacD_aldolase"/>
</dbReference>
<dbReference type="GO" id="GO:0004139">
    <property type="term" value="F:deoxyribose-phosphate aldolase activity"/>
    <property type="evidence" value="ECO:0007669"/>
    <property type="project" value="UniProtKB-UniRule"/>
</dbReference>
<dbReference type="UniPathway" id="UPA00002">
    <property type="reaction ID" value="UER00468"/>
</dbReference>
<dbReference type="Pfam" id="PF01791">
    <property type="entry name" value="DeoC"/>
    <property type="match status" value="1"/>
</dbReference>
<protein>
    <recommendedName>
        <fullName evidence="7">Deoxyribose-phosphate aldolase</fullName>
        <shortName evidence="7">DERA</shortName>
        <ecNumber evidence="7">4.1.2.4</ecNumber>
    </recommendedName>
    <alternativeName>
        <fullName evidence="7">2-deoxy-D-ribose 5-phosphate aldolase</fullName>
    </alternativeName>
    <alternativeName>
        <fullName evidence="7">Phosphodeoxyriboaldolase</fullName>
        <shortName evidence="7">Deoxyriboaldolase</shortName>
    </alternativeName>
</protein>
<evidence type="ECO:0000256" key="2">
    <source>
        <dbReference type="ARBA" id="ARBA00022490"/>
    </source>
</evidence>
<evidence type="ECO:0000256" key="6">
    <source>
        <dbReference type="ARBA" id="ARBA00056337"/>
    </source>
</evidence>
<dbReference type="InterPro" id="IPR013785">
    <property type="entry name" value="Aldolase_TIM"/>
</dbReference>
<feature type="active site" description="Proton donor/acceptor" evidence="7">
    <location>
        <position position="101"/>
    </location>
</feature>
<dbReference type="PIRSF" id="PIRSF001357">
    <property type="entry name" value="DeoC"/>
    <property type="match status" value="1"/>
</dbReference>
<comment type="function">
    <text evidence="6 7">Catalyzes a reversible aldol reaction between acetaldehyde and D-glyceraldehyde 3-phosphate to generate 2-deoxy-D-ribose 5-phosphate.</text>
</comment>
<sequence>MFEKLDINHLTRERLAKTIDHSLLKPTVTDEDLEIGCKIAKKYNVATACVKPYHVKLAKKFLEDSDVKVSVVIGFPHGGTLTSVKSKETEEVIKDGADELDMVLNIGALKSGRYDYVKDDIKAVVTAAQGALVKVILENCYLTKDEKIIACKLAEEAGADYVKTSTGFGTGGATVEDVKLMYDIVGPRLGVKAAGGVRSLEAALAVIEAGATRIGATATVVIMEEWEKIHNK</sequence>
<dbReference type="GO" id="GO:0009264">
    <property type="term" value="P:deoxyribonucleotide catabolic process"/>
    <property type="evidence" value="ECO:0007669"/>
    <property type="project" value="UniProtKB-UniRule"/>
</dbReference>
<comment type="catalytic activity">
    <reaction evidence="5 7">
        <text>2-deoxy-D-ribose 5-phosphate = D-glyceraldehyde 3-phosphate + acetaldehyde</text>
        <dbReference type="Rhea" id="RHEA:12821"/>
        <dbReference type="ChEBI" id="CHEBI:15343"/>
        <dbReference type="ChEBI" id="CHEBI:59776"/>
        <dbReference type="ChEBI" id="CHEBI:62877"/>
        <dbReference type="EC" id="4.1.2.4"/>
    </reaction>
</comment>
<evidence type="ECO:0000256" key="1">
    <source>
        <dbReference type="ARBA" id="ARBA00010936"/>
    </source>
</evidence>
<dbReference type="PANTHER" id="PTHR10889:SF1">
    <property type="entry name" value="DEOXYRIBOSE-PHOSPHATE ALDOLASE"/>
    <property type="match status" value="1"/>
</dbReference>
<accession>A0A7V0N0H6</accession>
<comment type="caution">
    <text evidence="8">The sequence shown here is derived from an EMBL/GenBank/DDBJ whole genome shotgun (WGS) entry which is preliminary data.</text>
</comment>
<evidence type="ECO:0000256" key="5">
    <source>
        <dbReference type="ARBA" id="ARBA00048791"/>
    </source>
</evidence>
<dbReference type="InterPro" id="IPR011343">
    <property type="entry name" value="DeoC"/>
</dbReference>
<feature type="active site" description="Proton donor/acceptor" evidence="7">
    <location>
        <position position="192"/>
    </location>
</feature>
<comment type="similarity">
    <text evidence="1 7">Belongs to the DeoC/FbaB aldolase family. DeoC type 1 subfamily.</text>
</comment>
<proteinExistence type="inferred from homology"/>
<dbReference type="FunFam" id="3.20.20.70:FF:000198">
    <property type="entry name" value="Deoxyribose-phosphate aldolase"/>
    <property type="match status" value="1"/>
</dbReference>
<evidence type="ECO:0000256" key="3">
    <source>
        <dbReference type="ARBA" id="ARBA00023239"/>
    </source>
</evidence>
<dbReference type="GO" id="GO:0016052">
    <property type="term" value="P:carbohydrate catabolic process"/>
    <property type="evidence" value="ECO:0007669"/>
    <property type="project" value="TreeGrafter"/>
</dbReference>
<evidence type="ECO:0000256" key="7">
    <source>
        <dbReference type="HAMAP-Rule" id="MF_00114"/>
    </source>
</evidence>
<comment type="pathway">
    <text evidence="7">Carbohydrate degradation; 2-deoxy-D-ribose 1-phosphate degradation; D-glyceraldehyde 3-phosphate and acetaldehyde from 2-deoxy-alpha-D-ribose 1-phosphate: step 2/2.</text>
</comment>
<dbReference type="InterPro" id="IPR028581">
    <property type="entry name" value="DeoC_typeI"/>
</dbReference>
<dbReference type="SUPFAM" id="SSF51569">
    <property type="entry name" value="Aldolase"/>
    <property type="match status" value="1"/>
</dbReference>
<dbReference type="CDD" id="cd00959">
    <property type="entry name" value="DeoC"/>
    <property type="match status" value="1"/>
</dbReference>
<dbReference type="SMART" id="SM01133">
    <property type="entry name" value="DeoC"/>
    <property type="match status" value="1"/>
</dbReference>
<evidence type="ECO:0000313" key="8">
    <source>
        <dbReference type="EMBL" id="HDN84943.1"/>
    </source>
</evidence>
<dbReference type="NCBIfam" id="TIGR00126">
    <property type="entry name" value="deoC"/>
    <property type="match status" value="1"/>
</dbReference>
<name>A0A7V0N0H6_UNCAE</name>
<keyword evidence="3 7" id="KW-0456">Lyase</keyword>
<dbReference type="Proteomes" id="UP000885660">
    <property type="component" value="Unassembled WGS sequence"/>
</dbReference>
<evidence type="ECO:0000256" key="4">
    <source>
        <dbReference type="ARBA" id="ARBA00023270"/>
    </source>
</evidence>
<dbReference type="HAMAP" id="MF_00114">
    <property type="entry name" value="DeoC_type1"/>
    <property type="match status" value="1"/>
</dbReference>
<reference evidence="8" key="1">
    <citation type="journal article" date="2020" name="mSystems">
        <title>Genome- and Community-Level Interaction Insights into Carbon Utilization and Element Cycling Functions of Hydrothermarchaeota in Hydrothermal Sediment.</title>
        <authorList>
            <person name="Zhou Z."/>
            <person name="Liu Y."/>
            <person name="Xu W."/>
            <person name="Pan J."/>
            <person name="Luo Z.H."/>
            <person name="Li M."/>
        </authorList>
    </citation>
    <scope>NUCLEOTIDE SEQUENCE [LARGE SCALE GENOMIC DNA]</scope>
    <source>
        <strain evidence="8">HyVt-219</strain>
    </source>
</reference>
<dbReference type="Gene3D" id="3.20.20.70">
    <property type="entry name" value="Aldolase class I"/>
    <property type="match status" value="1"/>
</dbReference>
<dbReference type="AlphaFoldDB" id="A0A7V0N0H6"/>
<dbReference type="EC" id="4.1.2.4" evidence="7"/>
<feature type="active site" description="Schiff-base intermediate with acetaldehyde" evidence="7">
    <location>
        <position position="163"/>
    </location>
</feature>
<dbReference type="GO" id="GO:0006018">
    <property type="term" value="P:2-deoxyribose 1-phosphate catabolic process"/>
    <property type="evidence" value="ECO:0007669"/>
    <property type="project" value="UniProtKB-UniRule"/>
</dbReference>
<gene>
    <name evidence="7 8" type="primary">deoC</name>
    <name evidence="8" type="ORF">ENG47_04215</name>
</gene>
<dbReference type="EMBL" id="DRBC01000255">
    <property type="protein sequence ID" value="HDN84943.1"/>
    <property type="molecule type" value="Genomic_DNA"/>
</dbReference>
<dbReference type="PANTHER" id="PTHR10889">
    <property type="entry name" value="DEOXYRIBOSE-PHOSPHATE ALDOLASE"/>
    <property type="match status" value="1"/>
</dbReference>
<keyword evidence="2 7" id="KW-0963">Cytoplasm</keyword>
<keyword evidence="4 7" id="KW-0704">Schiff base</keyword>
<organism evidence="8">
    <name type="scientific">Aerophobetes bacterium</name>
    <dbReference type="NCBI Taxonomy" id="2030807"/>
    <lineage>
        <taxon>Bacteria</taxon>
        <taxon>Candidatus Aerophobota</taxon>
    </lineage>
</organism>
<dbReference type="GO" id="GO:0005737">
    <property type="term" value="C:cytoplasm"/>
    <property type="evidence" value="ECO:0007669"/>
    <property type="project" value="UniProtKB-SubCell"/>
</dbReference>